<keyword evidence="2" id="KW-1185">Reference proteome</keyword>
<reference evidence="1 2" key="1">
    <citation type="submission" date="2024-01" db="EMBL/GenBank/DDBJ databases">
        <title>Mariniflexile litorale sp. nov., isolated from the shallow sediments of the Sea of Japan.</title>
        <authorList>
            <person name="Romanenko L."/>
            <person name="Bystritskaya E."/>
            <person name="Isaeva M."/>
        </authorList>
    </citation>
    <scope>NUCLEOTIDE SEQUENCE [LARGE SCALE GENOMIC DNA]</scope>
    <source>
        <strain evidence="1 2">KCTC 32427</strain>
    </source>
</reference>
<sequence>MKTPQTDVKYLEGLSAEVMHNESRNWLSELLFAKDEQLFFDDLIKSYTLKLVDSKHFAKSKKIVDKLVNLHKETDKLYLTIQKHEADLKIMVNKKHELEEEENYKREHSELIVLVADYFENYKSVKKQLFKLIKAVIRENKQKLLLH</sequence>
<evidence type="ECO:0000313" key="1">
    <source>
        <dbReference type="EMBL" id="MEN3322146.1"/>
    </source>
</evidence>
<organism evidence="1 2">
    <name type="scientific">Mariniflexile soesokkakense</name>
    <dbReference type="NCBI Taxonomy" id="1343160"/>
    <lineage>
        <taxon>Bacteria</taxon>
        <taxon>Pseudomonadati</taxon>
        <taxon>Bacteroidota</taxon>
        <taxon>Flavobacteriia</taxon>
        <taxon>Flavobacteriales</taxon>
        <taxon>Flavobacteriaceae</taxon>
        <taxon>Mariniflexile</taxon>
    </lineage>
</organism>
<dbReference type="EMBL" id="JAZHYP010000001">
    <property type="protein sequence ID" value="MEN3322146.1"/>
    <property type="molecule type" value="Genomic_DNA"/>
</dbReference>
<comment type="caution">
    <text evidence="1">The sequence shown here is derived from an EMBL/GenBank/DDBJ whole genome shotgun (WGS) entry which is preliminary data.</text>
</comment>
<gene>
    <name evidence="1" type="ORF">VP395_00270</name>
</gene>
<protein>
    <submittedName>
        <fullName evidence="1">Uncharacterized protein</fullName>
    </submittedName>
</protein>
<accession>A0ABV0A5R6</accession>
<dbReference type="RefSeq" id="WP_346239688.1">
    <property type="nucleotide sequence ID" value="NZ_JAZHYP010000001.1"/>
</dbReference>
<name>A0ABV0A5R6_9FLAO</name>
<evidence type="ECO:0000313" key="2">
    <source>
        <dbReference type="Proteomes" id="UP001416393"/>
    </source>
</evidence>
<proteinExistence type="predicted"/>
<dbReference type="Proteomes" id="UP001416393">
    <property type="component" value="Unassembled WGS sequence"/>
</dbReference>